<name>A0ABW2CJR6_9ACTN</name>
<dbReference type="Proteomes" id="UP001596380">
    <property type="component" value="Unassembled WGS sequence"/>
</dbReference>
<dbReference type="EMBL" id="JBHSXS010000007">
    <property type="protein sequence ID" value="MFC6881205.1"/>
    <property type="molecule type" value="Genomic_DNA"/>
</dbReference>
<comment type="caution">
    <text evidence="2">The sequence shown here is derived from an EMBL/GenBank/DDBJ whole genome shotgun (WGS) entry which is preliminary data.</text>
</comment>
<organism evidence="2 3">
    <name type="scientific">Actinomadura yumaensis</name>
    <dbReference type="NCBI Taxonomy" id="111807"/>
    <lineage>
        <taxon>Bacteria</taxon>
        <taxon>Bacillati</taxon>
        <taxon>Actinomycetota</taxon>
        <taxon>Actinomycetes</taxon>
        <taxon>Streptosporangiales</taxon>
        <taxon>Thermomonosporaceae</taxon>
        <taxon>Actinomadura</taxon>
    </lineage>
</organism>
<protein>
    <submittedName>
        <fullName evidence="2">YtxH domain-containing protein</fullName>
    </submittedName>
</protein>
<evidence type="ECO:0000313" key="3">
    <source>
        <dbReference type="Proteomes" id="UP001596380"/>
    </source>
</evidence>
<accession>A0ABW2CJR6</accession>
<feature type="region of interest" description="Disordered" evidence="1">
    <location>
        <begin position="74"/>
        <end position="95"/>
    </location>
</feature>
<gene>
    <name evidence="2" type="ORF">ACFQKB_15660</name>
</gene>
<proteinExistence type="predicted"/>
<evidence type="ECO:0000256" key="1">
    <source>
        <dbReference type="SAM" id="MobiDB-lite"/>
    </source>
</evidence>
<sequence>MKYRVPFIAGAAVGYVLGTKAGRERYEQIRRTSRRVAENPAVQEAAGVIRAKGGELAGAAKGKAGDLVDKAPDMVKERIPGRTPQEYRDPRRESV</sequence>
<evidence type="ECO:0000313" key="2">
    <source>
        <dbReference type="EMBL" id="MFC6881205.1"/>
    </source>
</evidence>
<dbReference type="RefSeq" id="WP_160819312.1">
    <property type="nucleotide sequence ID" value="NZ_JBHSXE010000001.1"/>
</dbReference>
<keyword evidence="3" id="KW-1185">Reference proteome</keyword>
<reference evidence="3" key="1">
    <citation type="journal article" date="2019" name="Int. J. Syst. Evol. Microbiol.">
        <title>The Global Catalogue of Microorganisms (GCM) 10K type strain sequencing project: providing services to taxonomists for standard genome sequencing and annotation.</title>
        <authorList>
            <consortium name="The Broad Institute Genomics Platform"/>
            <consortium name="The Broad Institute Genome Sequencing Center for Infectious Disease"/>
            <person name="Wu L."/>
            <person name="Ma J."/>
        </authorList>
    </citation>
    <scope>NUCLEOTIDE SEQUENCE [LARGE SCALE GENOMIC DNA]</scope>
    <source>
        <strain evidence="3">JCM 3369</strain>
    </source>
</reference>